<keyword evidence="4" id="KW-0067">ATP-binding</keyword>
<dbReference type="PANTHER" id="PTHR48013">
    <property type="entry name" value="DUAL SPECIFICITY MITOGEN-ACTIVATED PROTEIN KINASE KINASE 5-RELATED"/>
    <property type="match status" value="1"/>
</dbReference>
<proteinExistence type="inferred from homology"/>
<evidence type="ECO:0000256" key="5">
    <source>
        <dbReference type="ARBA" id="ARBA00038035"/>
    </source>
</evidence>
<dbReference type="PANTHER" id="PTHR48013:SF15">
    <property type="entry name" value="DUAL SPECIFICITY MITOGEN-ACTIVATED PROTEIN KINASE KINASE 4"/>
    <property type="match status" value="1"/>
</dbReference>
<keyword evidence="3" id="KW-0418">Kinase</keyword>
<evidence type="ECO:0000256" key="6">
    <source>
        <dbReference type="ARBA" id="ARBA00038999"/>
    </source>
</evidence>
<dbReference type="EC" id="2.7.12.2" evidence="6"/>
<organism evidence="8 9">
    <name type="scientific">Acrobeloides nanus</name>
    <dbReference type="NCBI Taxonomy" id="290746"/>
    <lineage>
        <taxon>Eukaryota</taxon>
        <taxon>Metazoa</taxon>
        <taxon>Ecdysozoa</taxon>
        <taxon>Nematoda</taxon>
        <taxon>Chromadorea</taxon>
        <taxon>Rhabditida</taxon>
        <taxon>Tylenchina</taxon>
        <taxon>Cephalobomorpha</taxon>
        <taxon>Cephaloboidea</taxon>
        <taxon>Cephalobidae</taxon>
        <taxon>Acrobeloides</taxon>
    </lineage>
</organism>
<dbReference type="Gene3D" id="3.30.200.20">
    <property type="entry name" value="Phosphorylase Kinase, domain 1"/>
    <property type="match status" value="1"/>
</dbReference>
<accession>A0A914D028</accession>
<dbReference type="GO" id="GO:0005524">
    <property type="term" value="F:ATP binding"/>
    <property type="evidence" value="ECO:0007669"/>
    <property type="project" value="UniProtKB-KW"/>
</dbReference>
<sequence length="276" mass="32266">MSSIRNQAKRGFNLNFNPVEGPSTSGYYEKFLNDPHVNKLIFSDDGPEYRFNINDFVEMETIATTRHVIKRMKHKPSKKEMAVKFVHIPHNRHSTDDENLRKLKFLVREIQIFRELRNEPNIVKFYGFCLHEGQALICMELMDLSLKQLGAYLQESKNPIITILGALSYWPPERFEHDKAKLDVLADIWSLGITLIEIVTGSVPYRDRKGNIPNNIILLQNMIVNLDTSKTVEEALKGYNEETKDFVKSCLKKVEERPKYDNLMDTQFYKYCEKIE</sequence>
<dbReference type="PROSITE" id="PS50011">
    <property type="entry name" value="PROTEIN_KINASE_DOM"/>
    <property type="match status" value="1"/>
</dbReference>
<evidence type="ECO:0000259" key="7">
    <source>
        <dbReference type="PROSITE" id="PS50011"/>
    </source>
</evidence>
<dbReference type="Pfam" id="PF00069">
    <property type="entry name" value="Pkinase"/>
    <property type="match status" value="2"/>
</dbReference>
<dbReference type="InterPro" id="IPR000719">
    <property type="entry name" value="Prot_kinase_dom"/>
</dbReference>
<name>A0A914D028_9BILA</name>
<protein>
    <recommendedName>
        <fullName evidence="6">mitogen-activated protein kinase kinase</fullName>
        <ecNumber evidence="6">2.7.12.2</ecNumber>
    </recommendedName>
</protein>
<evidence type="ECO:0000313" key="8">
    <source>
        <dbReference type="Proteomes" id="UP000887540"/>
    </source>
</evidence>
<feature type="domain" description="Protein kinase" evidence="7">
    <location>
        <begin position="1"/>
        <end position="269"/>
    </location>
</feature>
<dbReference type="AlphaFoldDB" id="A0A914D028"/>
<keyword evidence="2" id="KW-0547">Nucleotide-binding</keyword>
<evidence type="ECO:0000256" key="4">
    <source>
        <dbReference type="ARBA" id="ARBA00022840"/>
    </source>
</evidence>
<dbReference type="Gene3D" id="1.10.510.10">
    <property type="entry name" value="Transferase(Phosphotransferase) domain 1"/>
    <property type="match status" value="1"/>
</dbReference>
<evidence type="ECO:0000256" key="2">
    <source>
        <dbReference type="ARBA" id="ARBA00022741"/>
    </source>
</evidence>
<evidence type="ECO:0000256" key="1">
    <source>
        <dbReference type="ARBA" id="ARBA00022679"/>
    </source>
</evidence>
<keyword evidence="8" id="KW-1185">Reference proteome</keyword>
<dbReference type="SMART" id="SM00220">
    <property type="entry name" value="S_TKc"/>
    <property type="match status" value="1"/>
</dbReference>
<evidence type="ECO:0000313" key="9">
    <source>
        <dbReference type="WBParaSite" id="ACRNAN_scaffold1657.g29764.t1"/>
    </source>
</evidence>
<dbReference type="GO" id="GO:0004708">
    <property type="term" value="F:MAP kinase kinase activity"/>
    <property type="evidence" value="ECO:0007669"/>
    <property type="project" value="UniProtKB-EC"/>
</dbReference>
<dbReference type="SUPFAM" id="SSF56112">
    <property type="entry name" value="Protein kinase-like (PK-like)"/>
    <property type="match status" value="1"/>
</dbReference>
<dbReference type="InterPro" id="IPR011009">
    <property type="entry name" value="Kinase-like_dom_sf"/>
</dbReference>
<keyword evidence="1" id="KW-0808">Transferase</keyword>
<reference evidence="9" key="1">
    <citation type="submission" date="2022-11" db="UniProtKB">
        <authorList>
            <consortium name="WormBaseParasite"/>
        </authorList>
    </citation>
    <scope>IDENTIFICATION</scope>
</reference>
<dbReference type="WBParaSite" id="ACRNAN_scaffold1657.g29764.t1">
    <property type="protein sequence ID" value="ACRNAN_scaffold1657.g29764.t1"/>
    <property type="gene ID" value="ACRNAN_scaffold1657.g29764"/>
</dbReference>
<dbReference type="Proteomes" id="UP000887540">
    <property type="component" value="Unplaced"/>
</dbReference>
<evidence type="ECO:0000256" key="3">
    <source>
        <dbReference type="ARBA" id="ARBA00022777"/>
    </source>
</evidence>
<comment type="similarity">
    <text evidence="5">Belongs to the protein kinase superfamily. STE Ser/Thr protein kinase family. MAP kinase kinase subfamily.</text>
</comment>